<reference evidence="1" key="1">
    <citation type="journal article" date="2014" name="Front. Microbiol.">
        <title>High frequency of phylogenetically diverse reductive dehalogenase-homologous genes in deep subseafloor sedimentary metagenomes.</title>
        <authorList>
            <person name="Kawai M."/>
            <person name="Futagami T."/>
            <person name="Toyoda A."/>
            <person name="Takaki Y."/>
            <person name="Nishi S."/>
            <person name="Hori S."/>
            <person name="Arai W."/>
            <person name="Tsubouchi T."/>
            <person name="Morono Y."/>
            <person name="Uchiyama I."/>
            <person name="Ito T."/>
            <person name="Fujiyama A."/>
            <person name="Inagaki F."/>
            <person name="Takami H."/>
        </authorList>
    </citation>
    <scope>NUCLEOTIDE SEQUENCE</scope>
    <source>
        <strain evidence="1">Expedition CK06-06</strain>
    </source>
</reference>
<dbReference type="EMBL" id="BART01037885">
    <property type="protein sequence ID" value="GAH12010.1"/>
    <property type="molecule type" value="Genomic_DNA"/>
</dbReference>
<gene>
    <name evidence="1" type="ORF">S01H4_63149</name>
</gene>
<accession>X1DUX4</accession>
<proteinExistence type="predicted"/>
<feature type="non-terminal residue" evidence="1">
    <location>
        <position position="36"/>
    </location>
</feature>
<name>X1DUX4_9ZZZZ</name>
<evidence type="ECO:0000313" key="1">
    <source>
        <dbReference type="EMBL" id="GAH12010.1"/>
    </source>
</evidence>
<protein>
    <submittedName>
        <fullName evidence="1">Uncharacterized protein</fullName>
    </submittedName>
</protein>
<organism evidence="1">
    <name type="scientific">marine sediment metagenome</name>
    <dbReference type="NCBI Taxonomy" id="412755"/>
    <lineage>
        <taxon>unclassified sequences</taxon>
        <taxon>metagenomes</taxon>
        <taxon>ecological metagenomes</taxon>
    </lineage>
</organism>
<dbReference type="AlphaFoldDB" id="X1DUX4"/>
<sequence>MGDMLIGEWPYNEENVSNSEDLYLQKLGARTGMPNN</sequence>
<comment type="caution">
    <text evidence="1">The sequence shown here is derived from an EMBL/GenBank/DDBJ whole genome shotgun (WGS) entry which is preliminary data.</text>
</comment>